<feature type="compositionally biased region" description="Polar residues" evidence="1">
    <location>
        <begin position="9"/>
        <end position="20"/>
    </location>
</feature>
<dbReference type="GeneID" id="59335682"/>
<comment type="caution">
    <text evidence="2">The sequence shown here is derived from an EMBL/GenBank/DDBJ whole genome shotgun (WGS) entry which is preliminary data.</text>
</comment>
<evidence type="ECO:0000313" key="2">
    <source>
        <dbReference type="EMBL" id="KAF6229167.1"/>
    </source>
</evidence>
<protein>
    <submittedName>
        <fullName evidence="2">Uncharacterized protein</fullName>
    </submittedName>
</protein>
<feature type="compositionally biased region" description="Basic and acidic residues" evidence="1">
    <location>
        <begin position="458"/>
        <end position="477"/>
    </location>
</feature>
<evidence type="ECO:0000313" key="3">
    <source>
        <dbReference type="Proteomes" id="UP000593566"/>
    </source>
</evidence>
<accession>A0A8H6FIL1</accession>
<dbReference type="EMBL" id="JACCJB010000003">
    <property type="protein sequence ID" value="KAF6229167.1"/>
    <property type="molecule type" value="Genomic_DNA"/>
</dbReference>
<dbReference type="AlphaFoldDB" id="A0A8H6FIL1"/>
<proteinExistence type="predicted"/>
<evidence type="ECO:0000256" key="1">
    <source>
        <dbReference type="SAM" id="MobiDB-lite"/>
    </source>
</evidence>
<reference evidence="2 3" key="1">
    <citation type="journal article" date="2020" name="Genomics">
        <title>Complete, high-quality genomes from long-read metagenomic sequencing of two wolf lichen thalli reveals enigmatic genome architecture.</title>
        <authorList>
            <person name="McKenzie S.K."/>
            <person name="Walston R.F."/>
            <person name="Allen J.L."/>
        </authorList>
    </citation>
    <scope>NUCLEOTIDE SEQUENCE [LARGE SCALE GENOMIC DNA]</scope>
    <source>
        <strain evidence="2">WasteWater1</strain>
    </source>
</reference>
<feature type="region of interest" description="Disordered" evidence="1">
    <location>
        <begin position="377"/>
        <end position="477"/>
    </location>
</feature>
<keyword evidence="3" id="KW-1185">Reference proteome</keyword>
<dbReference type="Proteomes" id="UP000593566">
    <property type="component" value="Unassembled WGS sequence"/>
</dbReference>
<dbReference type="RefSeq" id="XP_037156809.1">
    <property type="nucleotide sequence ID" value="XM_037298174.1"/>
</dbReference>
<name>A0A8H6FIL1_9LECA</name>
<feature type="region of interest" description="Disordered" evidence="1">
    <location>
        <begin position="9"/>
        <end position="32"/>
    </location>
</feature>
<sequence>MPVNIASKLTSEAGSSNNRQAAAGGGQEPLGIGENRGTVDWYSFIGSDGVGQDQPYLTWPNGKKEQLPILPAIPMTSRYETFLKIRLAPRVVKLTTLLHIFSMYVCHTWYESFGRQLVREEVVGIMRMVFYGTRSNARFLSLERFDDPADELTIALRSMTDTVKDTVKEEWCRHVDGWLQQLRAVDPAAKVRAEDLVGFIGRPPLVLDSTLRAYQVNANSIEGYQACAHYGVVNWGTNRDNEKLREQDTRKVFSHYYNWRAVRAIRLSVIFADPNLQDTQNVALVANDPKYKPFFKALSEQWISKYEVEVLGLKARPNTKIASQSGLVPAMTSSLGALSLTATASSSSQRTAPGPSQLIDIEGSYGFELMTARALLSASPSAPPSESSSKASSGKGKGKETIPETPDYIGQFTDDDDYARSESAGSPPPPGETTSDDPANKGKGKARRRESSSNSPPKTEKGKGKGKEKVAKRQRRD</sequence>
<organism evidence="2 3">
    <name type="scientific">Letharia lupina</name>
    <dbReference type="NCBI Taxonomy" id="560253"/>
    <lineage>
        <taxon>Eukaryota</taxon>
        <taxon>Fungi</taxon>
        <taxon>Dikarya</taxon>
        <taxon>Ascomycota</taxon>
        <taxon>Pezizomycotina</taxon>
        <taxon>Lecanoromycetes</taxon>
        <taxon>OSLEUM clade</taxon>
        <taxon>Lecanoromycetidae</taxon>
        <taxon>Lecanorales</taxon>
        <taxon>Lecanorineae</taxon>
        <taxon>Parmeliaceae</taxon>
        <taxon>Letharia</taxon>
    </lineage>
</organism>
<gene>
    <name evidence="2" type="ORF">HO133_007283</name>
</gene>
<feature type="compositionally biased region" description="Low complexity" evidence="1">
    <location>
        <begin position="377"/>
        <end position="394"/>
    </location>
</feature>